<comment type="caution">
    <text evidence="1">The sequence shown here is derived from an EMBL/GenBank/DDBJ whole genome shotgun (WGS) entry which is preliminary data.</text>
</comment>
<evidence type="ECO:0000313" key="1">
    <source>
        <dbReference type="EMBL" id="KAJ9111206.1"/>
    </source>
</evidence>
<reference evidence="1" key="1">
    <citation type="submission" date="2023-04" db="EMBL/GenBank/DDBJ databases">
        <title>Draft Genome sequencing of Naganishia species isolated from polar environments using Oxford Nanopore Technology.</title>
        <authorList>
            <person name="Leo P."/>
            <person name="Venkateswaran K."/>
        </authorList>
    </citation>
    <scope>NUCLEOTIDE SEQUENCE</scope>
    <source>
        <strain evidence="1">MNA-CCFEE 5425</strain>
    </source>
</reference>
<organism evidence="1 2">
    <name type="scientific">Naganishia vaughanmartiniae</name>
    <dbReference type="NCBI Taxonomy" id="1424756"/>
    <lineage>
        <taxon>Eukaryota</taxon>
        <taxon>Fungi</taxon>
        <taxon>Dikarya</taxon>
        <taxon>Basidiomycota</taxon>
        <taxon>Agaricomycotina</taxon>
        <taxon>Tremellomycetes</taxon>
        <taxon>Filobasidiales</taxon>
        <taxon>Filobasidiaceae</taxon>
        <taxon>Naganishia</taxon>
    </lineage>
</organism>
<accession>A0ACC2WK57</accession>
<proteinExistence type="predicted"/>
<gene>
    <name evidence="1" type="ORF">QFC22_006581</name>
</gene>
<name>A0ACC2WK57_9TREE</name>
<protein>
    <submittedName>
        <fullName evidence="1">Uncharacterized protein</fullName>
    </submittedName>
</protein>
<dbReference type="Proteomes" id="UP001243375">
    <property type="component" value="Unassembled WGS sequence"/>
</dbReference>
<dbReference type="EMBL" id="JASBWU010000032">
    <property type="protein sequence ID" value="KAJ9111206.1"/>
    <property type="molecule type" value="Genomic_DNA"/>
</dbReference>
<sequence length="887" mass="98321">MAVDLPIYVLQTLVFSSIFYFLVGLNSGAKYFFTFWFTIFTFYLTLSCMYRAIGSWTTGLSVAIRYGALGLSVVLTTAGFIVPPPEQLGWISWLRRASPGSWAFESLMVNEFRTRTLVCRPSDLIPNGPAYADIAYQACTIIGATPGSSSVPGMDFVGAVYGFTSSHIWRNIGILWAMCSLYVILILVGSSLPVRERPGSSGKTYIRQRRSVKPGIKHVETQNIDSAQVVNEKAISLQTAPVYTFQDITYSVQVNDQEKVLLNSVTSTVKPGRLCALMGASGAGKTTLLDTVSLRKTTGVISGEMMIDGVPIDAFFSRKTGFAAQVDVHEPFSTVRECLQFSALLRQGNRRSREEKLAFAEKVLHLLELEPIADAIIGFPGRGGLNVEERKRVTIGTLIHRRPPLSIALTSSSKSIGVELAADPEFLLMLDEPTSGLDSQASYEIVRFLKKIAAEGLAVLCTIHQPSGDLFEMFDDVLLLAPGGNTVYTGPTGENASTVTRYFAERGCVCPPEANPAEFILSTVAPVGGSTIDWPQLWRDSAESQEIIEYIQQISSRKELGDLEITSHQKLNNGDYASSYFEQTRELILRNFRAQWRDGPFWLTQLVQTVFFGLFVGFYVFKVDHSRNAMQTVTLAYLVSIQSQPALTMDLSINYLAKLDLWRIRERLGIYSWYALATSLLVVALPMLVFCYTLTFLCFYWTVGMTSTGENGALVWLNYVAVGFNTAAFSLALGAISPNPETVPYLLSGLWNLYSALPSPFRYFFSWLSPLRYLFGSLETAAVADVPLRCTEADLVRFYTPSGQTCIEYAGSFLSTATGYLAGNTSSTTECFYCASDHGLDYIENLGYSASNKWRDWGIFLVWITSTVGMVYLLTWLCKVRSLYKKK</sequence>
<evidence type="ECO:0000313" key="2">
    <source>
        <dbReference type="Proteomes" id="UP001243375"/>
    </source>
</evidence>
<keyword evidence="2" id="KW-1185">Reference proteome</keyword>